<reference evidence="2 3" key="1">
    <citation type="submission" date="2017-02" db="EMBL/GenBank/DDBJ databases">
        <authorList>
            <person name="Peterson S.W."/>
        </authorList>
    </citation>
    <scope>NUCLEOTIDE SEQUENCE [LARGE SCALE GENOMIC DNA]</scope>
    <source>
        <strain evidence="2 3">ATCC BAA-909</strain>
    </source>
</reference>
<keyword evidence="3" id="KW-1185">Reference proteome</keyword>
<keyword evidence="1" id="KW-0472">Membrane</keyword>
<protein>
    <submittedName>
        <fullName evidence="2">Uncharacterized protein</fullName>
    </submittedName>
</protein>
<feature type="transmembrane region" description="Helical" evidence="1">
    <location>
        <begin position="6"/>
        <end position="23"/>
    </location>
</feature>
<accession>A0A1T4KV79</accession>
<sequence>MIANIFIVLFIVFWIVFVVHSIIKSKKIEKKSGIPAGCYSCKAFKDGKCKSHCGEN</sequence>
<dbReference type="RefSeq" id="WP_159443461.1">
    <property type="nucleotide sequence ID" value="NZ_FUXC01000001.1"/>
</dbReference>
<evidence type="ECO:0000313" key="3">
    <source>
        <dbReference type="Proteomes" id="UP000190395"/>
    </source>
</evidence>
<organism evidence="2 3">
    <name type="scientific">Treponema berlinense</name>
    <dbReference type="NCBI Taxonomy" id="225004"/>
    <lineage>
        <taxon>Bacteria</taxon>
        <taxon>Pseudomonadati</taxon>
        <taxon>Spirochaetota</taxon>
        <taxon>Spirochaetia</taxon>
        <taxon>Spirochaetales</taxon>
        <taxon>Treponemataceae</taxon>
        <taxon>Treponema</taxon>
    </lineage>
</organism>
<name>A0A1T4KV79_9SPIR</name>
<dbReference type="Proteomes" id="UP000190395">
    <property type="component" value="Unassembled WGS sequence"/>
</dbReference>
<keyword evidence="1" id="KW-1133">Transmembrane helix</keyword>
<dbReference type="AlphaFoldDB" id="A0A1T4KV79"/>
<evidence type="ECO:0000256" key="1">
    <source>
        <dbReference type="SAM" id="Phobius"/>
    </source>
</evidence>
<keyword evidence="1" id="KW-0812">Transmembrane</keyword>
<dbReference type="STRING" id="225004.SAMN02745152_00332"/>
<dbReference type="GeneID" id="303368437"/>
<evidence type="ECO:0000313" key="2">
    <source>
        <dbReference type="EMBL" id="SJZ46339.1"/>
    </source>
</evidence>
<gene>
    <name evidence="2" type="ORF">SAMN02745152_00332</name>
</gene>
<dbReference type="EMBL" id="FUXC01000001">
    <property type="protein sequence ID" value="SJZ46339.1"/>
    <property type="molecule type" value="Genomic_DNA"/>
</dbReference>
<proteinExistence type="predicted"/>